<dbReference type="InterPro" id="IPR000719">
    <property type="entry name" value="Prot_kinase_dom"/>
</dbReference>
<protein>
    <submittedName>
        <fullName evidence="4">Protein kinase</fullName>
    </submittedName>
</protein>
<dbReference type="PROSITE" id="PS50011">
    <property type="entry name" value="PROTEIN_KINASE_DOM"/>
    <property type="match status" value="1"/>
</dbReference>
<feature type="domain" description="Protein kinase" evidence="2">
    <location>
        <begin position="29"/>
        <end position="259"/>
    </location>
</feature>
<keyword evidence="5" id="KW-1185">Reference proteome</keyword>
<evidence type="ECO:0000259" key="2">
    <source>
        <dbReference type="PROSITE" id="PS50011"/>
    </source>
</evidence>
<dbReference type="OrthoDB" id="5652550at2"/>
<organism evidence="4 6">
    <name type="scientific">Legionella steigerwaltii</name>
    <dbReference type="NCBI Taxonomy" id="460"/>
    <lineage>
        <taxon>Bacteria</taxon>
        <taxon>Pseudomonadati</taxon>
        <taxon>Pseudomonadota</taxon>
        <taxon>Gammaproteobacteria</taxon>
        <taxon>Legionellales</taxon>
        <taxon>Legionellaceae</taxon>
        <taxon>Legionella</taxon>
    </lineage>
</organism>
<dbReference type="Gene3D" id="1.10.510.10">
    <property type="entry name" value="Transferase(Phosphotransferase) domain 1"/>
    <property type="match status" value="1"/>
</dbReference>
<keyword evidence="4" id="KW-0808">Transferase</keyword>
<reference evidence="3 5" key="1">
    <citation type="submission" date="2015-11" db="EMBL/GenBank/DDBJ databases">
        <title>Genomic analysis of 38 Legionella species identifies large and diverse effector repertoires.</title>
        <authorList>
            <person name="Burstein D."/>
            <person name="Amaro F."/>
            <person name="Zusman T."/>
            <person name="Lifshitz Z."/>
            <person name="Cohen O."/>
            <person name="Gilbert J.A."/>
            <person name="Pupko T."/>
            <person name="Shuman H.A."/>
            <person name="Segal G."/>
        </authorList>
    </citation>
    <scope>NUCLEOTIDE SEQUENCE [LARGE SCALE GENOMIC DNA]</scope>
    <source>
        <strain evidence="3 5">SC-18-C9</strain>
    </source>
</reference>
<gene>
    <name evidence="3" type="ORF">Lstg_0504</name>
    <name evidence="4" type="ORF">NCTC11991_01078</name>
</gene>
<keyword evidence="4" id="KW-0418">Kinase</keyword>
<proteinExistence type="predicted"/>
<dbReference type="PANTHER" id="PTHR44305">
    <property type="entry name" value="SI:DKEY-192D15.2-RELATED"/>
    <property type="match status" value="1"/>
</dbReference>
<reference evidence="4 6" key="2">
    <citation type="submission" date="2018-06" db="EMBL/GenBank/DDBJ databases">
        <authorList>
            <consortium name="Pathogen Informatics"/>
            <person name="Doyle S."/>
        </authorList>
    </citation>
    <scope>NUCLEOTIDE SEQUENCE [LARGE SCALE GENOMIC DNA]</scope>
    <source>
        <strain evidence="4 6">NCTC11991</strain>
    </source>
</reference>
<dbReference type="GO" id="GO:0004672">
    <property type="term" value="F:protein kinase activity"/>
    <property type="evidence" value="ECO:0007669"/>
    <property type="project" value="InterPro"/>
</dbReference>
<sequence>MARYKINTKKTSEDSGYESGYESDGETEYSPVKPLGKGGYAQARLFKSLSNKLVAVLNPVSTPGDIEEATVKHRFFKTIYSDKQSHLFRMGTDYRLVVPYIQFVPYEKLIIDTPELQKKLFQSAIQALKDCHDKKMIVLDLKTDNIYYDSSTQKSYLIDGGLSVPTGTTIDPLAFQKSNQEIVEKYKEEYWHIPPECWSVAPTAVLATPQMDIYCLGVLMHDLLENPSSEIQSLIDSCLEKDPKKRPTLMELKNSLDALKNNEKDTSLTATCI</sequence>
<evidence type="ECO:0000313" key="5">
    <source>
        <dbReference type="Proteomes" id="UP000054820"/>
    </source>
</evidence>
<dbReference type="GO" id="GO:0005524">
    <property type="term" value="F:ATP binding"/>
    <property type="evidence" value="ECO:0007669"/>
    <property type="project" value="InterPro"/>
</dbReference>
<evidence type="ECO:0000313" key="4">
    <source>
        <dbReference type="EMBL" id="STY22492.1"/>
    </source>
</evidence>
<evidence type="ECO:0000256" key="1">
    <source>
        <dbReference type="SAM" id="MobiDB-lite"/>
    </source>
</evidence>
<dbReference type="AlphaFoldDB" id="A0A378L9A1"/>
<evidence type="ECO:0000313" key="6">
    <source>
        <dbReference type="Proteomes" id="UP000255110"/>
    </source>
</evidence>
<name>A0A378L9A1_9GAMM</name>
<dbReference type="Proteomes" id="UP000255110">
    <property type="component" value="Unassembled WGS sequence"/>
</dbReference>
<dbReference type="PANTHER" id="PTHR44305:SF2">
    <property type="entry name" value="SI:DKEY-192D15.2"/>
    <property type="match status" value="1"/>
</dbReference>
<dbReference type="SMART" id="SM00220">
    <property type="entry name" value="S_TKc"/>
    <property type="match status" value="1"/>
</dbReference>
<dbReference type="RefSeq" id="WP_058476090.1">
    <property type="nucleotide sequence ID" value="NZ_CAAAIO010000008.1"/>
</dbReference>
<dbReference type="SUPFAM" id="SSF56112">
    <property type="entry name" value="Protein kinase-like (PK-like)"/>
    <property type="match status" value="1"/>
</dbReference>
<dbReference type="EMBL" id="LNYZ01000002">
    <property type="protein sequence ID" value="KTD80668.1"/>
    <property type="molecule type" value="Genomic_DNA"/>
</dbReference>
<dbReference type="InterPro" id="IPR053083">
    <property type="entry name" value="TF_kinase-domain_protein"/>
</dbReference>
<dbReference type="InterPro" id="IPR011009">
    <property type="entry name" value="Kinase-like_dom_sf"/>
</dbReference>
<evidence type="ECO:0000313" key="3">
    <source>
        <dbReference type="EMBL" id="KTD80668.1"/>
    </source>
</evidence>
<dbReference type="STRING" id="460.Lstg_0504"/>
<dbReference type="Proteomes" id="UP000054820">
    <property type="component" value="Unassembled WGS sequence"/>
</dbReference>
<dbReference type="Pfam" id="PF00069">
    <property type="entry name" value="Pkinase"/>
    <property type="match status" value="1"/>
</dbReference>
<feature type="region of interest" description="Disordered" evidence="1">
    <location>
        <begin position="1"/>
        <end position="29"/>
    </location>
</feature>
<dbReference type="EMBL" id="UGOY01000001">
    <property type="protein sequence ID" value="STY22492.1"/>
    <property type="molecule type" value="Genomic_DNA"/>
</dbReference>
<accession>A0A378L9A1</accession>